<organism evidence="3 4">
    <name type="scientific">Flavonifractor plautii</name>
    <name type="common">Fusobacterium plautii</name>
    <dbReference type="NCBI Taxonomy" id="292800"/>
    <lineage>
        <taxon>Bacteria</taxon>
        <taxon>Bacillati</taxon>
        <taxon>Bacillota</taxon>
        <taxon>Clostridia</taxon>
        <taxon>Eubacteriales</taxon>
        <taxon>Oscillospiraceae</taxon>
        <taxon>Flavonifractor</taxon>
    </lineage>
</organism>
<dbReference type="InterPro" id="IPR011051">
    <property type="entry name" value="RmlC_Cupin_sf"/>
</dbReference>
<dbReference type="SUPFAM" id="SSF51182">
    <property type="entry name" value="RmlC-like cupins"/>
    <property type="match status" value="1"/>
</dbReference>
<evidence type="ECO:0000259" key="1">
    <source>
        <dbReference type="Pfam" id="PF07883"/>
    </source>
</evidence>
<accession>A0A6I2RV86</accession>
<evidence type="ECO:0000313" key="2">
    <source>
        <dbReference type="EMBL" id="MDB7932313.1"/>
    </source>
</evidence>
<gene>
    <name evidence="3" type="ORF">GKE90_20595</name>
    <name evidence="2" type="ORF">PNE06_04425</name>
</gene>
<dbReference type="InterPro" id="IPR014710">
    <property type="entry name" value="RmlC-like_jellyroll"/>
</dbReference>
<evidence type="ECO:0000313" key="3">
    <source>
        <dbReference type="EMBL" id="MSB51054.1"/>
    </source>
</evidence>
<name>A0A6I2RV86_FLAPL</name>
<dbReference type="EMBL" id="JAQLWV010000004">
    <property type="protein sequence ID" value="MDB7932313.1"/>
    <property type="molecule type" value="Genomic_DNA"/>
</dbReference>
<dbReference type="EMBL" id="WKPO01000054">
    <property type="protein sequence ID" value="MSB51054.1"/>
    <property type="molecule type" value="Genomic_DNA"/>
</dbReference>
<protein>
    <submittedName>
        <fullName evidence="3">Cupin domain-containing protein</fullName>
    </submittedName>
</protein>
<comment type="caution">
    <text evidence="3">The sequence shown here is derived from an EMBL/GenBank/DDBJ whole genome shotgun (WGS) entry which is preliminary data.</text>
</comment>
<reference evidence="2" key="2">
    <citation type="submission" date="2023-01" db="EMBL/GenBank/DDBJ databases">
        <title>Human gut microbiome strain richness.</title>
        <authorList>
            <person name="Chen-Liaw A."/>
        </authorList>
    </citation>
    <scope>NUCLEOTIDE SEQUENCE</scope>
    <source>
        <strain evidence="2">1001287st1_F4_1001285I_161205</strain>
    </source>
</reference>
<reference evidence="3 4" key="1">
    <citation type="journal article" date="2019" name="Nat. Med.">
        <title>A library of human gut bacterial isolates paired with longitudinal multiomics data enables mechanistic microbiome research.</title>
        <authorList>
            <person name="Poyet M."/>
            <person name="Groussin M."/>
            <person name="Gibbons S.M."/>
            <person name="Avila-Pacheco J."/>
            <person name="Jiang X."/>
            <person name="Kearney S.M."/>
            <person name="Perrotta A.R."/>
            <person name="Berdy B."/>
            <person name="Zhao S."/>
            <person name="Lieberman T.D."/>
            <person name="Swanson P.K."/>
            <person name="Smith M."/>
            <person name="Roesemann S."/>
            <person name="Alexander J.E."/>
            <person name="Rich S.A."/>
            <person name="Livny J."/>
            <person name="Vlamakis H."/>
            <person name="Clish C."/>
            <person name="Bullock K."/>
            <person name="Deik A."/>
            <person name="Scott J."/>
            <person name="Pierce K.A."/>
            <person name="Xavier R.J."/>
            <person name="Alm E.J."/>
        </authorList>
    </citation>
    <scope>NUCLEOTIDE SEQUENCE [LARGE SCALE GENOMIC DNA]</scope>
    <source>
        <strain evidence="3 4">BIOML-A5</strain>
    </source>
</reference>
<proteinExistence type="predicted"/>
<dbReference type="RefSeq" id="WP_131971206.1">
    <property type="nucleotide sequence ID" value="NZ_BAABXT010000001.1"/>
</dbReference>
<dbReference type="InterPro" id="IPR013096">
    <property type="entry name" value="Cupin_2"/>
</dbReference>
<feature type="domain" description="Cupin type-2" evidence="1">
    <location>
        <begin position="44"/>
        <end position="111"/>
    </location>
</feature>
<evidence type="ECO:0000313" key="4">
    <source>
        <dbReference type="Proteomes" id="UP000429811"/>
    </source>
</evidence>
<sequence length="127" mass="14149">MKECYSGKIKDLPTADAGTHMLGGEKRIVFGPERFWPTHVMRCFTLQPGGMAANNHHPWEHWFVCIGGHGKFQVGEDVYDIENGTWVYVPPEVPHGFWNSSESEELVCLCTVTVEGDTDPLAAVRGC</sequence>
<dbReference type="Pfam" id="PF07883">
    <property type="entry name" value="Cupin_2"/>
    <property type="match status" value="1"/>
</dbReference>
<dbReference type="PANTHER" id="PTHR37694:SF1">
    <property type="entry name" value="SLR8022 PROTEIN"/>
    <property type="match status" value="1"/>
</dbReference>
<dbReference type="AlphaFoldDB" id="A0A6I2RV86"/>
<dbReference type="Proteomes" id="UP001211173">
    <property type="component" value="Unassembled WGS sequence"/>
</dbReference>
<dbReference type="PANTHER" id="PTHR37694">
    <property type="entry name" value="SLR8022 PROTEIN"/>
    <property type="match status" value="1"/>
</dbReference>
<dbReference type="Gene3D" id="2.60.120.10">
    <property type="entry name" value="Jelly Rolls"/>
    <property type="match status" value="1"/>
</dbReference>
<dbReference type="Proteomes" id="UP000429811">
    <property type="component" value="Unassembled WGS sequence"/>
</dbReference>